<dbReference type="RefSeq" id="WP_211925019.1">
    <property type="nucleotide sequence ID" value="NZ_JAGQFT020000004.1"/>
</dbReference>
<dbReference type="SUPFAM" id="SSF51695">
    <property type="entry name" value="PLC-like phosphodiesterases"/>
    <property type="match status" value="1"/>
</dbReference>
<dbReference type="EMBL" id="JAGQFT010000002">
    <property type="protein sequence ID" value="MBR0561050.1"/>
    <property type="molecule type" value="Genomic_DNA"/>
</dbReference>
<protein>
    <submittedName>
        <fullName evidence="1">Phosphatidylinositol-specific phospholipase C1-like protein</fullName>
    </submittedName>
</protein>
<proteinExistence type="predicted"/>
<evidence type="ECO:0000313" key="3">
    <source>
        <dbReference type="Proteomes" id="UP000675747"/>
    </source>
</evidence>
<comment type="caution">
    <text evidence="1">The sequence shown here is derived from an EMBL/GenBank/DDBJ whole genome shotgun (WGS) entry which is preliminary data.</text>
</comment>
<dbReference type="GO" id="GO:0006629">
    <property type="term" value="P:lipid metabolic process"/>
    <property type="evidence" value="ECO:0007669"/>
    <property type="project" value="InterPro"/>
</dbReference>
<dbReference type="AlphaFoldDB" id="A0A8J8AWI2"/>
<keyword evidence="3" id="KW-1185">Reference proteome</keyword>
<reference evidence="2 3" key="1">
    <citation type="journal article" date="2021" name="Microbiol. Resour. Announc.">
        <title>Draft Genome Sequence of Coralloluteibacterium stylophorae LMG 29479T.</title>
        <authorList>
            <person name="Karlyshev A.V."/>
            <person name="Kudryashova E.B."/>
            <person name="Ariskina E.V."/>
            <person name="Conroy A.P."/>
            <person name="Abidueva E.Y."/>
        </authorList>
    </citation>
    <scope>NUCLEOTIDE SEQUENCE [LARGE SCALE GENOMIC DNA]</scope>
    <source>
        <strain evidence="2 3">LMG 29479</strain>
    </source>
</reference>
<dbReference type="CDD" id="cd08589">
    <property type="entry name" value="PI-PLCc_SaPLC1_like"/>
    <property type="match status" value="1"/>
</dbReference>
<dbReference type="GO" id="GO:0008081">
    <property type="term" value="F:phosphoric diester hydrolase activity"/>
    <property type="evidence" value="ECO:0007669"/>
    <property type="project" value="InterPro"/>
</dbReference>
<evidence type="ECO:0000313" key="1">
    <source>
        <dbReference type="EMBL" id="MBR0561050.1"/>
    </source>
</evidence>
<evidence type="ECO:0000313" key="2">
    <source>
        <dbReference type="EMBL" id="MBS7456896.1"/>
    </source>
</evidence>
<gene>
    <name evidence="2" type="ORF">KB893_007090</name>
    <name evidence="1" type="ORF">KB893_00745</name>
</gene>
<name>A0A8J8AWI2_9GAMM</name>
<dbReference type="Pfam" id="PF16670">
    <property type="entry name" value="PI-PLC-C1"/>
    <property type="match status" value="1"/>
</dbReference>
<dbReference type="Proteomes" id="UP000675747">
    <property type="component" value="Unassembled WGS sequence"/>
</dbReference>
<organism evidence="1">
    <name type="scientific">Coralloluteibacterium stylophorae</name>
    <dbReference type="NCBI Taxonomy" id="1776034"/>
    <lineage>
        <taxon>Bacteria</taxon>
        <taxon>Pseudomonadati</taxon>
        <taxon>Pseudomonadota</taxon>
        <taxon>Gammaproteobacteria</taxon>
        <taxon>Lysobacterales</taxon>
        <taxon>Lysobacteraceae</taxon>
        <taxon>Coralloluteibacterium</taxon>
    </lineage>
</organism>
<accession>A0A8J8AWI2</accession>
<reference evidence="1" key="2">
    <citation type="submission" date="2021-04" db="EMBL/GenBank/DDBJ databases">
        <authorList>
            <person name="Karlyshev A.V."/>
        </authorList>
    </citation>
    <scope>NUCLEOTIDE SEQUENCE</scope>
    <source>
        <strain evidence="1">LMG 29479</strain>
    </source>
</reference>
<sequence length="377" mass="40848">MRASARRRRRRAAPIDRQGIAMRLRFVLVPLVLACCGARADGPPLRMNDIVAAGTHNSYKRPVPGPAMARLRATEPALAEALDYAHRPFAAQLERGARQLELDIHVDPDGGHYAAGRTDPGLAVPGFKVLHMPGIDDASHCLRLVDCLRAIRAWSDAHPRHVPILVMVNAKEARDAVRGGIDGLPFTAAAFDALDAEIRSVLPPEKLLVPDDVQGAFPTLREAVLAGNWPTLDAVRGRILFALDEGPRKVALYRGGRRSLEGRVLFVNTDEGSPAAAYLTLNDPVAERDRIARAVAAGFIVRTRADADTREARADDTTRRDAALASGAQYVSTDYLWPDPRLSTRYRVGLPGAAAARCNRVRRPQGCGGADLEDAGR</sequence>
<dbReference type="EMBL" id="JAGQFT020000004">
    <property type="protein sequence ID" value="MBS7456896.1"/>
    <property type="molecule type" value="Genomic_DNA"/>
</dbReference>
<dbReference type="Gene3D" id="3.20.20.190">
    <property type="entry name" value="Phosphatidylinositol (PI) phosphodiesterase"/>
    <property type="match status" value="1"/>
</dbReference>
<dbReference type="InterPro" id="IPR032075">
    <property type="entry name" value="PI-PLC-C1"/>
</dbReference>
<dbReference type="InterPro" id="IPR017946">
    <property type="entry name" value="PLC-like_Pdiesterase_TIM-brl"/>
</dbReference>